<dbReference type="EMBL" id="JAUIZM010000007">
    <property type="protein sequence ID" value="KAK1376857.1"/>
    <property type="molecule type" value="Genomic_DNA"/>
</dbReference>
<gene>
    <name evidence="1" type="ORF">POM88_033050</name>
</gene>
<accession>A0AAD8I2L0</accession>
<comment type="caution">
    <text evidence="1">The sequence shown here is derived from an EMBL/GenBank/DDBJ whole genome shotgun (WGS) entry which is preliminary data.</text>
</comment>
<name>A0AAD8I2L0_9APIA</name>
<dbReference type="PANTHER" id="PTHR46410:SF1">
    <property type="entry name" value="AT-RICH INTERACTIVE DOMAIN-CONTAINING PROTEIN 1"/>
    <property type="match status" value="1"/>
</dbReference>
<proteinExistence type="predicted"/>
<organism evidence="1 2">
    <name type="scientific">Heracleum sosnowskyi</name>
    <dbReference type="NCBI Taxonomy" id="360622"/>
    <lineage>
        <taxon>Eukaryota</taxon>
        <taxon>Viridiplantae</taxon>
        <taxon>Streptophyta</taxon>
        <taxon>Embryophyta</taxon>
        <taxon>Tracheophyta</taxon>
        <taxon>Spermatophyta</taxon>
        <taxon>Magnoliopsida</taxon>
        <taxon>eudicotyledons</taxon>
        <taxon>Gunneridae</taxon>
        <taxon>Pentapetalae</taxon>
        <taxon>asterids</taxon>
        <taxon>campanulids</taxon>
        <taxon>Apiales</taxon>
        <taxon>Apiaceae</taxon>
        <taxon>Apioideae</taxon>
        <taxon>apioid superclade</taxon>
        <taxon>Tordylieae</taxon>
        <taxon>Tordyliinae</taxon>
        <taxon>Heracleum</taxon>
    </lineage>
</organism>
<evidence type="ECO:0000313" key="2">
    <source>
        <dbReference type="Proteomes" id="UP001237642"/>
    </source>
</evidence>
<reference evidence="1" key="1">
    <citation type="submission" date="2023-02" db="EMBL/GenBank/DDBJ databases">
        <title>Genome of toxic invasive species Heracleum sosnowskyi carries increased number of genes despite the absence of recent whole-genome duplications.</title>
        <authorList>
            <person name="Schelkunov M."/>
            <person name="Shtratnikova V."/>
            <person name="Makarenko M."/>
            <person name="Klepikova A."/>
            <person name="Omelchenko D."/>
            <person name="Novikova G."/>
            <person name="Obukhova E."/>
            <person name="Bogdanov V."/>
            <person name="Penin A."/>
            <person name="Logacheva M."/>
        </authorList>
    </citation>
    <scope>NUCLEOTIDE SEQUENCE</scope>
    <source>
        <strain evidence="1">Hsosn_3</strain>
        <tissue evidence="1">Leaf</tissue>
    </source>
</reference>
<dbReference type="AlphaFoldDB" id="A0AAD8I2L0"/>
<dbReference type="PANTHER" id="PTHR46410">
    <property type="entry name" value="AT-RICH INTERACTIVE DOMAIN-CONTAINING PROTEIN 2"/>
    <property type="match status" value="1"/>
</dbReference>
<sequence length="242" mass="27837">MMMTWSLKQQQIAVDKLEFGKCGQVHMFLFCILIQAIYKEGKLGNSEAVQSVRMRDFESDTRGFISGNLTVEADSVGSSGNDMARRTASSSVEQSIWQKKQKMHPAMYEDYFVSARISRGLSFKKSQAQSCSETAYPGMQGDLDTFGRQNLRLAESLSGLWIKNFNRKRVPVGKYFQAEVPEWDEKSCKSYSKRLGSFECVRFHVSEKKIRLKLELGMAFYHWHIDKMGEEVAFSWNKVDRL</sequence>
<dbReference type="Proteomes" id="UP001237642">
    <property type="component" value="Unassembled WGS sequence"/>
</dbReference>
<protein>
    <submittedName>
        <fullName evidence="1">Uncharacterized protein</fullName>
    </submittedName>
</protein>
<reference evidence="1" key="2">
    <citation type="submission" date="2023-05" db="EMBL/GenBank/DDBJ databases">
        <authorList>
            <person name="Schelkunov M.I."/>
        </authorList>
    </citation>
    <scope>NUCLEOTIDE SEQUENCE</scope>
    <source>
        <strain evidence="1">Hsosn_3</strain>
        <tissue evidence="1">Leaf</tissue>
    </source>
</reference>
<evidence type="ECO:0000313" key="1">
    <source>
        <dbReference type="EMBL" id="KAK1376857.1"/>
    </source>
</evidence>
<keyword evidence="2" id="KW-1185">Reference proteome</keyword>